<keyword evidence="6 7" id="KW-0012">Acyltransferase</keyword>
<keyword evidence="3 7" id="KW-0808">Transferase</keyword>
<protein>
    <recommendedName>
        <fullName evidence="7">UDP-3-O-acylglucosamine N-acyltransferase</fullName>
        <ecNumber evidence="7">2.3.1.191</ecNumber>
    </recommendedName>
</protein>
<evidence type="ECO:0000256" key="7">
    <source>
        <dbReference type="HAMAP-Rule" id="MF_00523"/>
    </source>
</evidence>
<name>A0A9D9DT38_9BACT</name>
<comment type="caution">
    <text evidence="9">The sequence shown here is derived from an EMBL/GenBank/DDBJ whole genome shotgun (WGS) entry which is preliminary data.</text>
</comment>
<proteinExistence type="inferred from homology"/>
<keyword evidence="2 7" id="KW-0441">Lipid A biosynthesis</keyword>
<keyword evidence="4 7" id="KW-0677">Repeat</keyword>
<dbReference type="InterPro" id="IPR001451">
    <property type="entry name" value="Hexapep"/>
</dbReference>
<evidence type="ECO:0000313" key="10">
    <source>
        <dbReference type="Proteomes" id="UP000823612"/>
    </source>
</evidence>
<reference evidence="9" key="2">
    <citation type="journal article" date="2021" name="PeerJ">
        <title>Extensive microbial diversity within the chicken gut microbiome revealed by metagenomics and culture.</title>
        <authorList>
            <person name="Gilroy R."/>
            <person name="Ravi A."/>
            <person name="Getino M."/>
            <person name="Pursley I."/>
            <person name="Horton D.L."/>
            <person name="Alikhan N.F."/>
            <person name="Baker D."/>
            <person name="Gharbi K."/>
            <person name="Hall N."/>
            <person name="Watson M."/>
            <person name="Adriaenssens E.M."/>
            <person name="Foster-Nyarko E."/>
            <person name="Jarju S."/>
            <person name="Secka A."/>
            <person name="Antonio M."/>
            <person name="Oren A."/>
            <person name="Chaudhuri R.R."/>
            <person name="La Ragione R."/>
            <person name="Hildebrand F."/>
            <person name="Pallen M.J."/>
        </authorList>
    </citation>
    <scope>NUCLEOTIDE SEQUENCE</scope>
    <source>
        <strain evidence="9">2889</strain>
    </source>
</reference>
<feature type="domain" description="UDP-3-O-[3-hydroxymyristoyl] glucosamine N-acyltransferase non-repeat region" evidence="8">
    <location>
        <begin position="25"/>
        <end position="91"/>
    </location>
</feature>
<dbReference type="Proteomes" id="UP000823612">
    <property type="component" value="Unassembled WGS sequence"/>
</dbReference>
<reference evidence="9" key="1">
    <citation type="submission" date="2020-10" db="EMBL/GenBank/DDBJ databases">
        <authorList>
            <person name="Gilroy R."/>
        </authorList>
    </citation>
    <scope>NUCLEOTIDE SEQUENCE</scope>
    <source>
        <strain evidence="9">2889</strain>
    </source>
</reference>
<organism evidence="9 10">
    <name type="scientific">Candidatus Pullibacteroides excrementavium</name>
    <dbReference type="NCBI Taxonomy" id="2840905"/>
    <lineage>
        <taxon>Bacteria</taxon>
        <taxon>Pseudomonadati</taxon>
        <taxon>Bacteroidota</taxon>
        <taxon>Bacteroidia</taxon>
        <taxon>Bacteroidales</taxon>
        <taxon>Candidatus Pullibacteroides</taxon>
    </lineage>
</organism>
<dbReference type="Pfam" id="PF00132">
    <property type="entry name" value="Hexapep"/>
    <property type="match status" value="2"/>
</dbReference>
<dbReference type="PANTHER" id="PTHR43378">
    <property type="entry name" value="UDP-3-O-ACYLGLUCOSAMINE N-ACYLTRANSFERASE"/>
    <property type="match status" value="1"/>
</dbReference>
<keyword evidence="1 7" id="KW-0444">Lipid biosynthesis</keyword>
<evidence type="ECO:0000259" key="8">
    <source>
        <dbReference type="Pfam" id="PF04613"/>
    </source>
</evidence>
<dbReference type="Gene3D" id="3.40.1390.10">
    <property type="entry name" value="MurE/MurF, N-terminal domain"/>
    <property type="match status" value="1"/>
</dbReference>
<dbReference type="InterPro" id="IPR007691">
    <property type="entry name" value="LpxD"/>
</dbReference>
<dbReference type="CDD" id="cd03352">
    <property type="entry name" value="LbH_LpxD"/>
    <property type="match status" value="1"/>
</dbReference>
<comment type="subunit">
    <text evidence="7">Homotrimer.</text>
</comment>
<dbReference type="Gene3D" id="2.160.10.10">
    <property type="entry name" value="Hexapeptide repeat proteins"/>
    <property type="match status" value="1"/>
</dbReference>
<evidence type="ECO:0000256" key="6">
    <source>
        <dbReference type="ARBA" id="ARBA00023315"/>
    </source>
</evidence>
<feature type="active site" description="Proton acceptor" evidence="7">
    <location>
        <position position="242"/>
    </location>
</feature>
<evidence type="ECO:0000256" key="5">
    <source>
        <dbReference type="ARBA" id="ARBA00023098"/>
    </source>
</evidence>
<dbReference type="EC" id="2.3.1.191" evidence="7"/>
<comment type="pathway">
    <text evidence="7">Bacterial outer membrane biogenesis; LPS lipid A biosynthesis.</text>
</comment>
<evidence type="ECO:0000256" key="4">
    <source>
        <dbReference type="ARBA" id="ARBA00022737"/>
    </source>
</evidence>
<dbReference type="Pfam" id="PF04613">
    <property type="entry name" value="LpxD"/>
    <property type="match status" value="1"/>
</dbReference>
<evidence type="ECO:0000256" key="2">
    <source>
        <dbReference type="ARBA" id="ARBA00022556"/>
    </source>
</evidence>
<dbReference type="InterPro" id="IPR020573">
    <property type="entry name" value="UDP_GlcNAc_AcTrfase_non-rep"/>
</dbReference>
<accession>A0A9D9DT38</accession>
<gene>
    <name evidence="7 9" type="primary">lpxD</name>
    <name evidence="9" type="ORF">IAB08_02640</name>
</gene>
<comment type="function">
    <text evidence="7">Catalyzes the N-acylation of UDP-3-O-acylglucosamine using 3-hydroxyacyl-ACP as the acyl donor. Is involved in the biosynthesis of lipid A, a phosphorylated glycolipid that anchors the lipopolysaccharide to the outer membrane of the cell.</text>
</comment>
<evidence type="ECO:0000313" key="9">
    <source>
        <dbReference type="EMBL" id="MBO8432178.1"/>
    </source>
</evidence>
<dbReference type="AlphaFoldDB" id="A0A9D9DT38"/>
<dbReference type="NCBIfam" id="NF002060">
    <property type="entry name" value="PRK00892.1"/>
    <property type="match status" value="1"/>
</dbReference>
<evidence type="ECO:0000256" key="3">
    <source>
        <dbReference type="ARBA" id="ARBA00022679"/>
    </source>
</evidence>
<keyword evidence="5 7" id="KW-0443">Lipid metabolism</keyword>
<dbReference type="NCBIfam" id="TIGR01853">
    <property type="entry name" value="lipid_A_lpxD"/>
    <property type="match status" value="1"/>
</dbReference>
<evidence type="ECO:0000256" key="1">
    <source>
        <dbReference type="ARBA" id="ARBA00022516"/>
    </source>
</evidence>
<dbReference type="PANTHER" id="PTHR43378:SF2">
    <property type="entry name" value="UDP-3-O-ACYLGLUCOSAMINE N-ACYLTRANSFERASE 1, MITOCHONDRIAL-RELATED"/>
    <property type="match status" value="1"/>
</dbReference>
<sequence>MLNFTLSKIAEILGGTVEGGNPEASVHTLCKIEEGHQGGLTFLANPKYTHYIYDTKATAVIVNADFKPEHPVQAALIRVGNSYEAFARLLAFYNEYTTPKPGISELAYIAPDAKIGKDVYIGEFVVIASGAEIGDGCKIYPQCYIGSQVKMKENCLLYPGVKIYPHTQIGKACILQAGAVIGADGFGFAPNNGSYEKIPQIGNVILEDNVEIGANTCVDKATMGSTVIKEGVKLDNLIQIGHNVVVGKNTVMASQVGIAGSTKVGENCMFGGQVGVAGHSTIANGVMLAAQTGVPGSIRKEKAVLIGAPPLDPAIFRRSCVHFKNLDSIVDRLAQVEKELAELKSSR</sequence>
<dbReference type="GO" id="GO:0103118">
    <property type="term" value="F:UDP-3-O-[(3R)-3-hydroxyacyl]-glucosamine N-acyltransferase activity"/>
    <property type="evidence" value="ECO:0007669"/>
    <property type="project" value="UniProtKB-EC"/>
</dbReference>
<dbReference type="GO" id="GO:0016410">
    <property type="term" value="F:N-acyltransferase activity"/>
    <property type="evidence" value="ECO:0007669"/>
    <property type="project" value="InterPro"/>
</dbReference>
<comment type="similarity">
    <text evidence="7">Belongs to the transferase hexapeptide repeat family. LpxD subfamily.</text>
</comment>
<dbReference type="InterPro" id="IPR011004">
    <property type="entry name" value="Trimer_LpxA-like_sf"/>
</dbReference>
<dbReference type="HAMAP" id="MF_00523">
    <property type="entry name" value="LpxD"/>
    <property type="match status" value="1"/>
</dbReference>
<dbReference type="SUPFAM" id="SSF51161">
    <property type="entry name" value="Trimeric LpxA-like enzymes"/>
    <property type="match status" value="1"/>
</dbReference>
<dbReference type="GO" id="GO:0009245">
    <property type="term" value="P:lipid A biosynthetic process"/>
    <property type="evidence" value="ECO:0007669"/>
    <property type="project" value="UniProtKB-UniRule"/>
</dbReference>
<dbReference type="GO" id="GO:0016020">
    <property type="term" value="C:membrane"/>
    <property type="evidence" value="ECO:0007669"/>
    <property type="project" value="GOC"/>
</dbReference>
<comment type="catalytic activity">
    <reaction evidence="7">
        <text>a UDP-3-O-[(3R)-3-hydroxyacyl]-alpha-D-glucosamine + a (3R)-hydroxyacyl-[ACP] = a UDP-2-N,3-O-bis[(3R)-3-hydroxyacyl]-alpha-D-glucosamine + holo-[ACP] + H(+)</text>
        <dbReference type="Rhea" id="RHEA:53836"/>
        <dbReference type="Rhea" id="RHEA-COMP:9685"/>
        <dbReference type="Rhea" id="RHEA-COMP:9945"/>
        <dbReference type="ChEBI" id="CHEBI:15378"/>
        <dbReference type="ChEBI" id="CHEBI:64479"/>
        <dbReference type="ChEBI" id="CHEBI:78827"/>
        <dbReference type="ChEBI" id="CHEBI:137740"/>
        <dbReference type="ChEBI" id="CHEBI:137748"/>
        <dbReference type="EC" id="2.3.1.191"/>
    </reaction>
</comment>
<dbReference type="EMBL" id="JADIMZ010000034">
    <property type="protein sequence ID" value="MBO8432178.1"/>
    <property type="molecule type" value="Genomic_DNA"/>
</dbReference>